<keyword evidence="1" id="KW-1133">Transmembrane helix</keyword>
<keyword evidence="3" id="KW-1185">Reference proteome</keyword>
<dbReference type="Proteomes" id="UP000029921">
    <property type="component" value="Unassembled WGS sequence"/>
</dbReference>
<organism evidence="2 3">
    <name type="scientific">Helicobacter magdeburgensis</name>
    <dbReference type="NCBI Taxonomy" id="471858"/>
    <lineage>
        <taxon>Bacteria</taxon>
        <taxon>Pseudomonadati</taxon>
        <taxon>Campylobacterota</taxon>
        <taxon>Epsilonproteobacteria</taxon>
        <taxon>Campylobacterales</taxon>
        <taxon>Helicobacteraceae</taxon>
        <taxon>Helicobacter</taxon>
    </lineage>
</organism>
<dbReference type="AlphaFoldDB" id="A0A4U8SVX5"/>
<reference evidence="2 3" key="1">
    <citation type="journal article" date="2014" name="Genome Announc.">
        <title>Draft genome sequences of eight enterohepatic helicobacter species isolated from both laboratory and wild rodents.</title>
        <authorList>
            <person name="Sheh A."/>
            <person name="Shen Z."/>
            <person name="Fox J.G."/>
        </authorList>
    </citation>
    <scope>NUCLEOTIDE SEQUENCE [LARGE SCALE GENOMIC DNA]</scope>
    <source>
        <strain evidence="2 3">MIT 96-1001</strain>
    </source>
</reference>
<protein>
    <submittedName>
        <fullName evidence="2">Uncharacterized protein</fullName>
    </submittedName>
</protein>
<gene>
    <name evidence="2" type="ORF">LS74_010570</name>
</gene>
<comment type="caution">
    <text evidence="2">The sequence shown here is derived from an EMBL/GenBank/DDBJ whole genome shotgun (WGS) entry which is preliminary data.</text>
</comment>
<evidence type="ECO:0000313" key="2">
    <source>
        <dbReference type="EMBL" id="TLD91053.1"/>
    </source>
</evidence>
<feature type="transmembrane region" description="Helical" evidence="1">
    <location>
        <begin position="21"/>
        <end position="43"/>
    </location>
</feature>
<proteinExistence type="predicted"/>
<keyword evidence="1" id="KW-0472">Membrane</keyword>
<dbReference type="EMBL" id="JRPE02000031">
    <property type="protein sequence ID" value="TLD91053.1"/>
    <property type="molecule type" value="Genomic_DNA"/>
</dbReference>
<keyword evidence="1" id="KW-0812">Transmembrane</keyword>
<evidence type="ECO:0000313" key="3">
    <source>
        <dbReference type="Proteomes" id="UP000029921"/>
    </source>
</evidence>
<dbReference type="RefSeq" id="WP_034589356.1">
    <property type="nucleotide sequence ID" value="NZ_JRPE02000031.1"/>
</dbReference>
<accession>A0A4U8SVX5</accession>
<evidence type="ECO:0000256" key="1">
    <source>
        <dbReference type="SAM" id="Phobius"/>
    </source>
</evidence>
<name>A0A4U8SVX5_9HELI</name>
<sequence>MGYADWHFMMKDLEENKGARNGLLLIAVLFVVLCGVLFVYLSLPNKNAALETLFVERIVPKTTLNRVVDNRYVAIEQNLRYAIIEEMGYLQTMNNPLYKELQIMNENYENYLAIQDISGKPNWEMKVCYSTNMKKMNGVELPDKKDEIYIENPYKETIRSIVFGERVVVPKTETILYPCVK</sequence>